<reference evidence="1" key="2">
    <citation type="submission" date="2020-06" db="EMBL/GenBank/DDBJ databases">
        <title>Helianthus annuus Genome sequencing and assembly Release 2.</title>
        <authorList>
            <person name="Gouzy J."/>
            <person name="Langlade N."/>
            <person name="Munos S."/>
        </authorList>
    </citation>
    <scope>NUCLEOTIDE SEQUENCE</scope>
    <source>
        <tissue evidence="1">Leaves</tissue>
    </source>
</reference>
<dbReference type="AlphaFoldDB" id="A0A9K3EHA1"/>
<accession>A0A9K3EHA1</accession>
<sequence length="63" mass="6702">MMDGAEIVCSEVVYKVEEENCGSSMNAAGGVATVDYNVISNSNCNGNDGFACVCEHECRGECW</sequence>
<proteinExistence type="predicted"/>
<dbReference type="EMBL" id="MNCJ02000328">
    <property type="protein sequence ID" value="KAF5773033.1"/>
    <property type="molecule type" value="Genomic_DNA"/>
</dbReference>
<dbReference type="Proteomes" id="UP000215914">
    <property type="component" value="Unassembled WGS sequence"/>
</dbReference>
<protein>
    <submittedName>
        <fullName evidence="1">Uncharacterized protein</fullName>
    </submittedName>
</protein>
<reference evidence="1" key="1">
    <citation type="journal article" date="2017" name="Nature">
        <title>The sunflower genome provides insights into oil metabolism, flowering and Asterid evolution.</title>
        <authorList>
            <person name="Badouin H."/>
            <person name="Gouzy J."/>
            <person name="Grassa C.J."/>
            <person name="Murat F."/>
            <person name="Staton S.E."/>
            <person name="Cottret L."/>
            <person name="Lelandais-Briere C."/>
            <person name="Owens G.L."/>
            <person name="Carrere S."/>
            <person name="Mayjonade B."/>
            <person name="Legrand L."/>
            <person name="Gill N."/>
            <person name="Kane N.C."/>
            <person name="Bowers J.E."/>
            <person name="Hubner S."/>
            <person name="Bellec A."/>
            <person name="Berard A."/>
            <person name="Berges H."/>
            <person name="Blanchet N."/>
            <person name="Boniface M.C."/>
            <person name="Brunel D."/>
            <person name="Catrice O."/>
            <person name="Chaidir N."/>
            <person name="Claudel C."/>
            <person name="Donnadieu C."/>
            <person name="Faraut T."/>
            <person name="Fievet G."/>
            <person name="Helmstetter N."/>
            <person name="King M."/>
            <person name="Knapp S.J."/>
            <person name="Lai Z."/>
            <person name="Le Paslier M.C."/>
            <person name="Lippi Y."/>
            <person name="Lorenzon L."/>
            <person name="Mandel J.R."/>
            <person name="Marage G."/>
            <person name="Marchand G."/>
            <person name="Marquand E."/>
            <person name="Bret-Mestries E."/>
            <person name="Morien E."/>
            <person name="Nambeesan S."/>
            <person name="Nguyen T."/>
            <person name="Pegot-Espagnet P."/>
            <person name="Pouilly N."/>
            <person name="Raftis F."/>
            <person name="Sallet E."/>
            <person name="Schiex T."/>
            <person name="Thomas J."/>
            <person name="Vandecasteele C."/>
            <person name="Vares D."/>
            <person name="Vear F."/>
            <person name="Vautrin S."/>
            <person name="Crespi M."/>
            <person name="Mangin B."/>
            <person name="Burke J.M."/>
            <person name="Salse J."/>
            <person name="Munos S."/>
            <person name="Vincourt P."/>
            <person name="Rieseberg L.H."/>
            <person name="Langlade N.B."/>
        </authorList>
    </citation>
    <scope>NUCLEOTIDE SEQUENCE</scope>
    <source>
        <tissue evidence="1">Leaves</tissue>
    </source>
</reference>
<gene>
    <name evidence="1" type="ORF">HanXRQr2_Chr13g0584151</name>
</gene>
<evidence type="ECO:0000313" key="1">
    <source>
        <dbReference type="EMBL" id="KAF5773033.1"/>
    </source>
</evidence>
<name>A0A9K3EHA1_HELAN</name>
<dbReference type="Gramene" id="mRNA:HanXRQr2_Chr13g0584151">
    <property type="protein sequence ID" value="CDS:HanXRQr2_Chr13g0584151.1"/>
    <property type="gene ID" value="HanXRQr2_Chr13g0584151"/>
</dbReference>
<evidence type="ECO:0000313" key="2">
    <source>
        <dbReference type="Proteomes" id="UP000215914"/>
    </source>
</evidence>
<organism evidence="1 2">
    <name type="scientific">Helianthus annuus</name>
    <name type="common">Common sunflower</name>
    <dbReference type="NCBI Taxonomy" id="4232"/>
    <lineage>
        <taxon>Eukaryota</taxon>
        <taxon>Viridiplantae</taxon>
        <taxon>Streptophyta</taxon>
        <taxon>Embryophyta</taxon>
        <taxon>Tracheophyta</taxon>
        <taxon>Spermatophyta</taxon>
        <taxon>Magnoliopsida</taxon>
        <taxon>eudicotyledons</taxon>
        <taxon>Gunneridae</taxon>
        <taxon>Pentapetalae</taxon>
        <taxon>asterids</taxon>
        <taxon>campanulids</taxon>
        <taxon>Asterales</taxon>
        <taxon>Asteraceae</taxon>
        <taxon>Asteroideae</taxon>
        <taxon>Heliantheae alliance</taxon>
        <taxon>Heliantheae</taxon>
        <taxon>Helianthus</taxon>
    </lineage>
</organism>
<keyword evidence="2" id="KW-1185">Reference proteome</keyword>
<comment type="caution">
    <text evidence="1">The sequence shown here is derived from an EMBL/GenBank/DDBJ whole genome shotgun (WGS) entry which is preliminary data.</text>
</comment>